<dbReference type="AlphaFoldDB" id="A0A7K0CXI7"/>
<evidence type="ECO:0000256" key="1">
    <source>
        <dbReference type="SAM" id="SignalP"/>
    </source>
</evidence>
<dbReference type="Pfam" id="PF13827">
    <property type="entry name" value="DUF4189"/>
    <property type="match status" value="1"/>
</dbReference>
<dbReference type="EMBL" id="WEGK01000002">
    <property type="protein sequence ID" value="MQY18138.1"/>
    <property type="molecule type" value="Genomic_DNA"/>
</dbReference>
<keyword evidence="1" id="KW-0732">Signal</keyword>
<evidence type="ECO:0000313" key="3">
    <source>
        <dbReference type="EMBL" id="MQY18138.1"/>
    </source>
</evidence>
<reference evidence="3 4" key="1">
    <citation type="submission" date="2019-10" db="EMBL/GenBank/DDBJ databases">
        <title>Nocardia macrotermitis sp. nov. and Nocardia aurantia sp. nov., isolated from the gut of fungus growing-termite Macrotermes natalensis.</title>
        <authorList>
            <person name="Benndorf R."/>
            <person name="Schwitalla J."/>
            <person name="Martin K."/>
            <person name="De Beer W."/>
            <person name="Kaster A.-K."/>
            <person name="Vollmers J."/>
            <person name="Poulsen M."/>
            <person name="Beemelmanns C."/>
        </authorList>
    </citation>
    <scope>NUCLEOTIDE SEQUENCE [LARGE SCALE GENOMIC DNA]</scope>
    <source>
        <strain evidence="3 4">RB20</strain>
    </source>
</reference>
<protein>
    <recommendedName>
        <fullName evidence="2">DUF4189 domain-containing protein</fullName>
    </recommendedName>
</protein>
<gene>
    <name evidence="3" type="ORF">NRB20_12070</name>
</gene>
<sequence length="149" mass="14674">MSLLGKSLAAMVVAVAGVSVANGAGTANAAGGEYGSIATGPYTLAHAVGPTQAAADRAALAACGGVVCTVQLRLKGDCGAVAEFDENGLWGRVPAYYYGTGETAAEARRMALSQAPPVTPFGTAMSLAFGSSVISPAFIRDTVCTANAG</sequence>
<organism evidence="3 4">
    <name type="scientific">Nocardia macrotermitis</name>
    <dbReference type="NCBI Taxonomy" id="2585198"/>
    <lineage>
        <taxon>Bacteria</taxon>
        <taxon>Bacillati</taxon>
        <taxon>Actinomycetota</taxon>
        <taxon>Actinomycetes</taxon>
        <taxon>Mycobacteriales</taxon>
        <taxon>Nocardiaceae</taxon>
        <taxon>Nocardia</taxon>
    </lineage>
</organism>
<comment type="caution">
    <text evidence="3">The sequence shown here is derived from an EMBL/GenBank/DDBJ whole genome shotgun (WGS) entry which is preliminary data.</text>
</comment>
<dbReference type="RefSeq" id="WP_153408195.1">
    <property type="nucleotide sequence ID" value="NZ_WEGK01000002.1"/>
</dbReference>
<proteinExistence type="predicted"/>
<dbReference type="OrthoDB" id="4556524at2"/>
<keyword evidence="4" id="KW-1185">Reference proteome</keyword>
<dbReference type="Proteomes" id="UP000438448">
    <property type="component" value="Unassembled WGS sequence"/>
</dbReference>
<feature type="domain" description="DUF4189" evidence="2">
    <location>
        <begin position="34"/>
        <end position="114"/>
    </location>
</feature>
<name>A0A7K0CXI7_9NOCA</name>
<feature type="chain" id="PRO_5029643239" description="DUF4189 domain-containing protein" evidence="1">
    <location>
        <begin position="30"/>
        <end position="149"/>
    </location>
</feature>
<evidence type="ECO:0000313" key="4">
    <source>
        <dbReference type="Proteomes" id="UP000438448"/>
    </source>
</evidence>
<accession>A0A7K0CXI7</accession>
<dbReference type="InterPro" id="IPR025240">
    <property type="entry name" value="DUF4189"/>
</dbReference>
<evidence type="ECO:0000259" key="2">
    <source>
        <dbReference type="Pfam" id="PF13827"/>
    </source>
</evidence>
<feature type="signal peptide" evidence="1">
    <location>
        <begin position="1"/>
        <end position="29"/>
    </location>
</feature>